<proteinExistence type="inferred from homology"/>
<dbReference type="Pfam" id="PF00752">
    <property type="entry name" value="XPG_N"/>
    <property type="match status" value="1"/>
</dbReference>
<protein>
    <recommendedName>
        <fullName evidence="8">XPG N-terminal domain-containing protein</fullName>
    </recommendedName>
</protein>
<dbReference type="Pfam" id="PF12247">
    <property type="entry name" value="MKT1_N"/>
    <property type="match status" value="1"/>
</dbReference>
<dbReference type="InterPro" id="IPR037314">
    <property type="entry name" value="MKT1_H3TH"/>
</dbReference>
<name>A0A427YMV9_9TREE</name>
<dbReference type="Proteomes" id="UP000279259">
    <property type="component" value="Unassembled WGS sequence"/>
</dbReference>
<dbReference type="GO" id="GO:0004518">
    <property type="term" value="F:nuclease activity"/>
    <property type="evidence" value="ECO:0007669"/>
    <property type="project" value="InterPro"/>
</dbReference>
<organism evidence="6 7">
    <name type="scientific">Saitozyma podzolica</name>
    <dbReference type="NCBI Taxonomy" id="1890683"/>
    <lineage>
        <taxon>Eukaryota</taxon>
        <taxon>Fungi</taxon>
        <taxon>Dikarya</taxon>
        <taxon>Basidiomycota</taxon>
        <taxon>Agaricomycotina</taxon>
        <taxon>Tremellomycetes</taxon>
        <taxon>Tremellales</taxon>
        <taxon>Trimorphomycetaceae</taxon>
        <taxon>Saitozyma</taxon>
    </lineage>
</organism>
<dbReference type="InterPro" id="IPR029060">
    <property type="entry name" value="PIN-like_dom_sf"/>
</dbReference>
<dbReference type="OrthoDB" id="17262at2759"/>
<evidence type="ECO:0000259" key="3">
    <source>
        <dbReference type="Pfam" id="PF00752"/>
    </source>
</evidence>
<accession>A0A427YMV9</accession>
<feature type="domain" description="XPG N-terminal" evidence="3">
    <location>
        <begin position="1"/>
        <end position="88"/>
    </location>
</feature>
<evidence type="ECO:0008006" key="8">
    <source>
        <dbReference type="Google" id="ProtNLM"/>
    </source>
</evidence>
<dbReference type="InterPro" id="IPR022039">
    <property type="entry name" value="MKT1_C"/>
</dbReference>
<comment type="caution">
    <text evidence="6">The sequence shown here is derived from an EMBL/GenBank/DDBJ whole genome shotgun (WGS) entry which is preliminary data.</text>
</comment>
<dbReference type="PANTHER" id="PTHR11081">
    <property type="entry name" value="FLAP ENDONUCLEASE FAMILY MEMBER"/>
    <property type="match status" value="1"/>
</dbReference>
<evidence type="ECO:0000256" key="1">
    <source>
        <dbReference type="ARBA" id="ARBA00022845"/>
    </source>
</evidence>
<sequence>MGIRSIDGYLRERKLVQTAPLSALANARLGIDATHYLRTLLSEPDSREPLVASTGGLPLALSSRIEQDLRVLDKHSIKPVFVFAGLPLAGRPPPRGDPQRERLIQNEAWSHYENGDVEKAVLTLAAVRGGAWTDHRDVLRLVLRLFRHRYVEFVIAPHLEFAQLAYLLSQDYIHAIYSSSEALLWSIDKLITTLDLTGSFSFVEKSRLLTELAMTDEQFLDMSILAGSSLSRTFPPAASDFSLKTVIDLVRQHKSGMGVLQRWRESPSHAETFLRARLAVKYSLVLTTQGTCQPLPLVMQPPQITAADVPSDLDEIFSMRFPDEVYFFICRSFVSPQVVGWLSSGIMPEPQPFADSLEYRRFVKDVLTEGHTSPKCTTLALLAAGLHERWKQRRVIAHYYFDPYHSGTQIPFADPLAQSLVEKCGTWSITTTMLETELRRQNSSTIDIKLCIAALASEELAAKTVRRDGKQGLEKKDEAVANIVWRFLDVRGFIHPNHTQTTIGKALHAACASSRVNDRFQEALYILLELLRAGVVHGLRFGGPDAPVLSGGPSYGTDEEQRCCLLVMRCLSILPLTFRTDVNTGFGILAKTYIDAATFHLGEQITETNANTDAARQAKRDALAFVEESFSSVKSPIQEVERGFRFWDSEQRPGSSGSIPVVSDAVAAEFEAADKWLRPMRP</sequence>
<gene>
    <name evidence="6" type="ORF">EHS25_008821</name>
</gene>
<dbReference type="InterPro" id="IPR022040">
    <property type="entry name" value="MKT1_N"/>
</dbReference>
<evidence type="ECO:0000259" key="4">
    <source>
        <dbReference type="Pfam" id="PF12246"/>
    </source>
</evidence>
<keyword evidence="7" id="KW-1185">Reference proteome</keyword>
<dbReference type="GO" id="GO:0003730">
    <property type="term" value="F:mRNA 3'-UTR binding"/>
    <property type="evidence" value="ECO:0007669"/>
    <property type="project" value="TreeGrafter"/>
</dbReference>
<evidence type="ECO:0000313" key="7">
    <source>
        <dbReference type="Proteomes" id="UP000279259"/>
    </source>
</evidence>
<dbReference type="SUPFAM" id="SSF88723">
    <property type="entry name" value="PIN domain-like"/>
    <property type="match status" value="1"/>
</dbReference>
<dbReference type="AlphaFoldDB" id="A0A427YMV9"/>
<feature type="domain" description="Post-transcriptional regulator MKT1 N-terminal" evidence="5">
    <location>
        <begin position="310"/>
        <end position="401"/>
    </location>
</feature>
<comment type="similarity">
    <text evidence="2">Belongs to the XPG/RAD2 endonuclease family.</text>
</comment>
<reference evidence="6 7" key="1">
    <citation type="submission" date="2018-11" db="EMBL/GenBank/DDBJ databases">
        <title>Genome sequence of Saitozyma podzolica DSM 27192.</title>
        <authorList>
            <person name="Aliyu H."/>
            <person name="Gorte O."/>
            <person name="Ochsenreither K."/>
        </authorList>
    </citation>
    <scope>NUCLEOTIDE SEQUENCE [LARGE SCALE GENOMIC DNA]</scope>
    <source>
        <strain evidence="6 7">DSM 27192</strain>
    </source>
</reference>
<evidence type="ECO:0000313" key="6">
    <source>
        <dbReference type="EMBL" id="RSH92406.1"/>
    </source>
</evidence>
<dbReference type="STRING" id="1890683.A0A427YMV9"/>
<dbReference type="CDD" id="cd09902">
    <property type="entry name" value="H3TH_MKT1"/>
    <property type="match status" value="1"/>
</dbReference>
<dbReference type="Gene3D" id="3.40.50.1010">
    <property type="entry name" value="5'-nuclease"/>
    <property type="match status" value="1"/>
</dbReference>
<evidence type="ECO:0000256" key="2">
    <source>
        <dbReference type="ARBA" id="ARBA00024023"/>
    </source>
</evidence>
<dbReference type="InterPro" id="IPR006084">
    <property type="entry name" value="XPG/Rad2"/>
</dbReference>
<dbReference type="CDD" id="cd09858">
    <property type="entry name" value="PIN_MKT1"/>
    <property type="match status" value="1"/>
</dbReference>
<dbReference type="GO" id="GO:0006417">
    <property type="term" value="P:regulation of translation"/>
    <property type="evidence" value="ECO:0007669"/>
    <property type="project" value="UniProtKB-KW"/>
</dbReference>
<feature type="domain" description="Post-transcriptional regulator MKT1 C-terminal" evidence="4">
    <location>
        <begin position="486"/>
        <end position="579"/>
    </location>
</feature>
<dbReference type="EMBL" id="RSCD01000006">
    <property type="protein sequence ID" value="RSH92406.1"/>
    <property type="molecule type" value="Genomic_DNA"/>
</dbReference>
<dbReference type="InterPro" id="IPR006085">
    <property type="entry name" value="XPG_DNA_repair_N"/>
</dbReference>
<keyword evidence="1" id="KW-0810">Translation regulation</keyword>
<evidence type="ECO:0000259" key="5">
    <source>
        <dbReference type="Pfam" id="PF12247"/>
    </source>
</evidence>
<dbReference type="PANTHER" id="PTHR11081:SF32">
    <property type="entry name" value="POST-TRANSCRIPTIONAL REGULATOR MKT1"/>
    <property type="match status" value="1"/>
</dbReference>
<dbReference type="Pfam" id="PF12246">
    <property type="entry name" value="MKT1_C"/>
    <property type="match status" value="1"/>
</dbReference>